<feature type="transmembrane region" description="Helical" evidence="10">
    <location>
        <begin position="20"/>
        <end position="39"/>
    </location>
</feature>
<keyword evidence="5 10" id="KW-0552">Olfaction</keyword>
<dbReference type="Proteomes" id="UP001562425">
    <property type="component" value="Unassembled WGS sequence"/>
</dbReference>
<comment type="subcellular location">
    <subcellularLocation>
        <location evidence="1 10">Cell membrane</location>
        <topology evidence="1 10">Multi-pass membrane protein</topology>
    </subcellularLocation>
</comment>
<protein>
    <recommendedName>
        <fullName evidence="10">Odorant receptor</fullName>
    </recommendedName>
</protein>
<keyword evidence="2" id="KW-1003">Cell membrane</keyword>
<evidence type="ECO:0000256" key="5">
    <source>
        <dbReference type="ARBA" id="ARBA00022725"/>
    </source>
</evidence>
<evidence type="ECO:0000256" key="4">
    <source>
        <dbReference type="ARBA" id="ARBA00022692"/>
    </source>
</evidence>
<name>A0ABD1CX08_CULPP</name>
<dbReference type="EMBL" id="JBEHCU010008875">
    <property type="protein sequence ID" value="KAL1380952.1"/>
    <property type="molecule type" value="Genomic_DNA"/>
</dbReference>
<dbReference type="GO" id="GO:0007608">
    <property type="term" value="P:sensory perception of smell"/>
    <property type="evidence" value="ECO:0007669"/>
    <property type="project" value="UniProtKB-KW"/>
</dbReference>
<keyword evidence="4 10" id="KW-0812">Transmembrane</keyword>
<evidence type="ECO:0000313" key="11">
    <source>
        <dbReference type="EMBL" id="KAL1380952.1"/>
    </source>
</evidence>
<evidence type="ECO:0000256" key="7">
    <source>
        <dbReference type="ARBA" id="ARBA00023136"/>
    </source>
</evidence>
<evidence type="ECO:0000256" key="3">
    <source>
        <dbReference type="ARBA" id="ARBA00022606"/>
    </source>
</evidence>
<feature type="transmembrane region" description="Helical" evidence="10">
    <location>
        <begin position="194"/>
        <end position="217"/>
    </location>
</feature>
<accession>A0ABD1CX08</accession>
<comment type="caution">
    <text evidence="10">Lacks conserved residue(s) required for the propagation of feature annotation.</text>
</comment>
<keyword evidence="8 10" id="KW-0675">Receptor</keyword>
<keyword evidence="9 10" id="KW-0807">Transducer</keyword>
<feature type="transmembrane region" description="Helical" evidence="10">
    <location>
        <begin position="79"/>
        <end position="101"/>
    </location>
</feature>
<reference evidence="11 12" key="1">
    <citation type="submission" date="2024-05" db="EMBL/GenBank/DDBJ databases">
        <title>Culex pipiens pipiens assembly and annotation.</title>
        <authorList>
            <person name="Alout H."/>
            <person name="Durand T."/>
        </authorList>
    </citation>
    <scope>NUCLEOTIDE SEQUENCE [LARGE SCALE GENOMIC DNA]</scope>
    <source>
        <strain evidence="11">HA-2024</strain>
        <tissue evidence="11">Whole body</tissue>
    </source>
</reference>
<dbReference type="GO" id="GO:0007165">
    <property type="term" value="P:signal transduction"/>
    <property type="evidence" value="ECO:0007669"/>
    <property type="project" value="UniProtKB-KW"/>
</dbReference>
<feature type="transmembrane region" description="Helical" evidence="10">
    <location>
        <begin position="51"/>
        <end position="73"/>
    </location>
</feature>
<evidence type="ECO:0000256" key="1">
    <source>
        <dbReference type="ARBA" id="ARBA00004651"/>
    </source>
</evidence>
<keyword evidence="7 10" id="KW-0472">Membrane</keyword>
<dbReference type="AlphaFoldDB" id="A0ABD1CX08"/>
<proteinExistence type="inferred from homology"/>
<sequence>MGVYSAISSFFTTTAPNYHGTYAVYRVFMFISGVNFFDADFMVGPLNIARFLGPAIAAILGTMSCMIHLHRYLDEVDQVILSLAAFFSGTELLIKMCGMALKRNKGAELLAVILNDRSYEEGPVERAIFVNYHGLARTLMFITIFSYPFTALMLISYPVIAGKLGEFLLPMGFSIPFISHKQHPWYEINYLIEVVQMLWCAIAFIGLDGPFYIYVCYATCKMEVMKTYIEQIGDSEDVEQQRGLLRKIIDIHTHVLQFLRDCSDFYQEIYLAQVFFSIAHICVSLFHVQLKLKNSSYGMLATNVAKMWIFCYCGELVVTKANEVCEAMYANRWYRLWRKDDLRTVRFVLANTQQKVGFSIGGFRFLSYDAFTEIMKTAYSCNAFLHNMLN</sequence>
<dbReference type="InterPro" id="IPR004117">
    <property type="entry name" value="7tm6_olfct_rcpt"/>
</dbReference>
<dbReference type="GO" id="GO:0005886">
    <property type="term" value="C:plasma membrane"/>
    <property type="evidence" value="ECO:0007669"/>
    <property type="project" value="UniProtKB-SubCell"/>
</dbReference>
<dbReference type="PANTHER" id="PTHR21137">
    <property type="entry name" value="ODORANT RECEPTOR"/>
    <property type="match status" value="1"/>
</dbReference>
<feature type="transmembrane region" description="Helical" evidence="10">
    <location>
        <begin position="139"/>
        <end position="160"/>
    </location>
</feature>
<comment type="caution">
    <text evidence="11">The sequence shown here is derived from an EMBL/GenBank/DDBJ whole genome shotgun (WGS) entry which is preliminary data.</text>
</comment>
<evidence type="ECO:0000256" key="10">
    <source>
        <dbReference type="RuleBase" id="RU351113"/>
    </source>
</evidence>
<evidence type="ECO:0000256" key="6">
    <source>
        <dbReference type="ARBA" id="ARBA00022989"/>
    </source>
</evidence>
<evidence type="ECO:0000256" key="2">
    <source>
        <dbReference type="ARBA" id="ARBA00022475"/>
    </source>
</evidence>
<keyword evidence="6 10" id="KW-1133">Transmembrane helix</keyword>
<evidence type="ECO:0000313" key="12">
    <source>
        <dbReference type="Proteomes" id="UP001562425"/>
    </source>
</evidence>
<dbReference type="Pfam" id="PF02949">
    <property type="entry name" value="7tm_6"/>
    <property type="match status" value="1"/>
</dbReference>
<keyword evidence="12" id="KW-1185">Reference proteome</keyword>
<evidence type="ECO:0000256" key="9">
    <source>
        <dbReference type="ARBA" id="ARBA00023224"/>
    </source>
</evidence>
<dbReference type="PANTHER" id="PTHR21137:SF35">
    <property type="entry name" value="ODORANT RECEPTOR 19A-RELATED"/>
    <property type="match status" value="1"/>
</dbReference>
<evidence type="ECO:0000256" key="8">
    <source>
        <dbReference type="ARBA" id="ARBA00023170"/>
    </source>
</evidence>
<keyword evidence="3 10" id="KW-0716">Sensory transduction</keyword>
<gene>
    <name evidence="11" type="ORF">pipiens_013822</name>
</gene>
<organism evidence="11 12">
    <name type="scientific">Culex pipiens pipiens</name>
    <name type="common">Northern house mosquito</name>
    <dbReference type="NCBI Taxonomy" id="38569"/>
    <lineage>
        <taxon>Eukaryota</taxon>
        <taxon>Metazoa</taxon>
        <taxon>Ecdysozoa</taxon>
        <taxon>Arthropoda</taxon>
        <taxon>Hexapoda</taxon>
        <taxon>Insecta</taxon>
        <taxon>Pterygota</taxon>
        <taxon>Neoptera</taxon>
        <taxon>Endopterygota</taxon>
        <taxon>Diptera</taxon>
        <taxon>Nematocera</taxon>
        <taxon>Culicoidea</taxon>
        <taxon>Culicidae</taxon>
        <taxon>Culicinae</taxon>
        <taxon>Culicini</taxon>
        <taxon>Culex</taxon>
        <taxon>Culex</taxon>
    </lineage>
</organism>
<comment type="similarity">
    <text evidence="10">Belongs to the insect chemoreceptor superfamily. Heteromeric odorant receptor channel (TC 1.A.69) family.</text>
</comment>